<evidence type="ECO:0000256" key="8">
    <source>
        <dbReference type="ARBA" id="ARBA00022777"/>
    </source>
</evidence>
<keyword evidence="6" id="KW-0808">Transferase</keyword>
<dbReference type="EMBL" id="VNJI01000058">
    <property type="protein sequence ID" value="TVY05451.1"/>
    <property type="molecule type" value="Genomic_DNA"/>
</dbReference>
<dbReference type="PROSITE" id="PS50109">
    <property type="entry name" value="HIS_KIN"/>
    <property type="match status" value="1"/>
</dbReference>
<dbReference type="OrthoDB" id="9776552at2"/>
<keyword evidence="11 12" id="KW-0472">Membrane</keyword>
<evidence type="ECO:0000256" key="12">
    <source>
        <dbReference type="SAM" id="Phobius"/>
    </source>
</evidence>
<keyword evidence="12" id="KW-0812">Transmembrane</keyword>
<dbReference type="GO" id="GO:0005524">
    <property type="term" value="F:ATP binding"/>
    <property type="evidence" value="ECO:0007669"/>
    <property type="project" value="UniProtKB-KW"/>
</dbReference>
<gene>
    <name evidence="15" type="ORF">FPZ49_30065</name>
</gene>
<keyword evidence="8 15" id="KW-0418">Kinase</keyword>
<comment type="catalytic activity">
    <reaction evidence="1">
        <text>ATP + protein L-histidine = ADP + protein N-phospho-L-histidine.</text>
        <dbReference type="EC" id="2.7.13.3"/>
    </reaction>
</comment>
<dbReference type="PROSITE" id="PS50885">
    <property type="entry name" value="HAMP"/>
    <property type="match status" value="1"/>
</dbReference>
<feature type="domain" description="HAMP" evidence="14">
    <location>
        <begin position="329"/>
        <end position="381"/>
    </location>
</feature>
<sequence>MERSNYILLRKVRNKFPFKRWSIRTIMLASFVLMVMIPLLTMVVVSYQSYKSIVTEQSTQQTLRTLEQVSVGVDREAGQIMNTVGYLYKDPILLAAVDEAHSQGADGTRVQSLVHNYFQYTNELIDVVFFFRGGGAYSANRAVPIDESLMRTSLWYNKSLAAPSQIKLFGVQPSHMSELDEKYINTAAVALPSDMNDQSQVEVIYFVFKGSLFQHLFESSTKEQGDFLVLDNESRAIAANRETYIQNWLDQPSYLYKTGWYSSGEYTVSIDGRTAFITYFTAPVTQFKVIHIIPYDSLTRPLRKVLNMTLWVGGMSTVLFLAASWFFVRTITGPISSLVRCMYRVQTGTLQLEFDPSGPSEIFMLGNKFHAMIKEMEVLMKDKEEQQRAKAMAELQALQSQINPHFLLNTLNAIKLMAVISRVPNIQKMTDAFIRLLSTSLNRGGTMHTIKEEIDYLEQYLYIMEFRYGSFDVQWHFDDRLYGSFVLKQLIQPIVENAIVHGLQHKEHDGQMKLSGFLEDQKVVIVVEDNGPGIESNDLDELLAPSSEDNYNSIGIKNVNDRIRLHYGESYGLKLISEAGGGTRVEVHLPFVGSTSETRERDDD</sequence>
<dbReference type="Gene3D" id="6.10.340.10">
    <property type="match status" value="1"/>
</dbReference>
<feature type="domain" description="Histidine kinase" evidence="13">
    <location>
        <begin position="487"/>
        <end position="593"/>
    </location>
</feature>
<comment type="caution">
    <text evidence="15">The sequence shown here is derived from an EMBL/GenBank/DDBJ whole genome shotgun (WGS) entry which is preliminary data.</text>
</comment>
<protein>
    <recommendedName>
        <fullName evidence="3">histidine kinase</fullName>
        <ecNumber evidence="3">2.7.13.3</ecNumber>
    </recommendedName>
</protein>
<dbReference type="InterPro" id="IPR005467">
    <property type="entry name" value="His_kinase_dom"/>
</dbReference>
<dbReference type="InterPro" id="IPR003660">
    <property type="entry name" value="HAMP_dom"/>
</dbReference>
<keyword evidence="12" id="KW-1133">Transmembrane helix</keyword>
<dbReference type="Pfam" id="PF06580">
    <property type="entry name" value="His_kinase"/>
    <property type="match status" value="1"/>
</dbReference>
<keyword evidence="5" id="KW-0597">Phosphoprotein</keyword>
<evidence type="ECO:0000313" key="16">
    <source>
        <dbReference type="Proteomes" id="UP000317036"/>
    </source>
</evidence>
<keyword evidence="10" id="KW-0902">Two-component regulatory system</keyword>
<organism evidence="15 16">
    <name type="scientific">Paenibacillus cremeus</name>
    <dbReference type="NCBI Taxonomy" id="2163881"/>
    <lineage>
        <taxon>Bacteria</taxon>
        <taxon>Bacillati</taxon>
        <taxon>Bacillota</taxon>
        <taxon>Bacilli</taxon>
        <taxon>Bacillales</taxon>
        <taxon>Paenibacillaceae</taxon>
        <taxon>Paenibacillus</taxon>
    </lineage>
</organism>
<keyword evidence="16" id="KW-1185">Reference proteome</keyword>
<comment type="subcellular location">
    <subcellularLocation>
        <location evidence="2">Cell membrane</location>
        <topology evidence="2">Multi-pass membrane protein</topology>
    </subcellularLocation>
</comment>
<dbReference type="EC" id="2.7.13.3" evidence="3"/>
<evidence type="ECO:0000256" key="4">
    <source>
        <dbReference type="ARBA" id="ARBA00022475"/>
    </source>
</evidence>
<dbReference type="SMART" id="SM00387">
    <property type="entry name" value="HATPase_c"/>
    <property type="match status" value="1"/>
</dbReference>
<keyword evidence="7" id="KW-0547">Nucleotide-binding</keyword>
<evidence type="ECO:0000313" key="15">
    <source>
        <dbReference type="EMBL" id="TVY05451.1"/>
    </source>
</evidence>
<dbReference type="PANTHER" id="PTHR34220:SF7">
    <property type="entry name" value="SENSOR HISTIDINE KINASE YPDA"/>
    <property type="match status" value="1"/>
</dbReference>
<feature type="transmembrane region" description="Helical" evidence="12">
    <location>
        <begin position="21"/>
        <end position="47"/>
    </location>
</feature>
<dbReference type="AlphaFoldDB" id="A0A559JZZ1"/>
<reference evidence="15 16" key="1">
    <citation type="submission" date="2019-07" db="EMBL/GenBank/DDBJ databases">
        <authorList>
            <person name="Kim J."/>
        </authorList>
    </citation>
    <scope>NUCLEOTIDE SEQUENCE [LARGE SCALE GENOMIC DNA]</scope>
    <source>
        <strain evidence="15 16">JC52</strain>
    </source>
</reference>
<name>A0A559JZZ1_9BACL</name>
<dbReference type="GO" id="GO:0000155">
    <property type="term" value="F:phosphorelay sensor kinase activity"/>
    <property type="evidence" value="ECO:0007669"/>
    <property type="project" value="InterPro"/>
</dbReference>
<evidence type="ECO:0000256" key="2">
    <source>
        <dbReference type="ARBA" id="ARBA00004651"/>
    </source>
</evidence>
<dbReference type="InterPro" id="IPR003594">
    <property type="entry name" value="HATPase_dom"/>
</dbReference>
<evidence type="ECO:0000256" key="10">
    <source>
        <dbReference type="ARBA" id="ARBA00023012"/>
    </source>
</evidence>
<dbReference type="GO" id="GO:0005886">
    <property type="term" value="C:plasma membrane"/>
    <property type="evidence" value="ECO:0007669"/>
    <property type="project" value="UniProtKB-SubCell"/>
</dbReference>
<evidence type="ECO:0000259" key="13">
    <source>
        <dbReference type="PROSITE" id="PS50109"/>
    </source>
</evidence>
<evidence type="ECO:0000256" key="6">
    <source>
        <dbReference type="ARBA" id="ARBA00022679"/>
    </source>
</evidence>
<proteinExistence type="predicted"/>
<evidence type="ECO:0000256" key="1">
    <source>
        <dbReference type="ARBA" id="ARBA00000085"/>
    </source>
</evidence>
<dbReference type="PANTHER" id="PTHR34220">
    <property type="entry name" value="SENSOR HISTIDINE KINASE YPDA"/>
    <property type="match status" value="1"/>
</dbReference>
<evidence type="ECO:0000256" key="9">
    <source>
        <dbReference type="ARBA" id="ARBA00022840"/>
    </source>
</evidence>
<dbReference type="SUPFAM" id="SSF55874">
    <property type="entry name" value="ATPase domain of HSP90 chaperone/DNA topoisomerase II/histidine kinase"/>
    <property type="match status" value="1"/>
</dbReference>
<evidence type="ECO:0000256" key="3">
    <source>
        <dbReference type="ARBA" id="ARBA00012438"/>
    </source>
</evidence>
<evidence type="ECO:0000259" key="14">
    <source>
        <dbReference type="PROSITE" id="PS50885"/>
    </source>
</evidence>
<evidence type="ECO:0000256" key="7">
    <source>
        <dbReference type="ARBA" id="ARBA00022741"/>
    </source>
</evidence>
<dbReference type="InterPro" id="IPR050640">
    <property type="entry name" value="Bact_2-comp_sensor_kinase"/>
</dbReference>
<dbReference type="InterPro" id="IPR036890">
    <property type="entry name" value="HATPase_C_sf"/>
</dbReference>
<keyword evidence="4" id="KW-1003">Cell membrane</keyword>
<dbReference type="Proteomes" id="UP000317036">
    <property type="component" value="Unassembled WGS sequence"/>
</dbReference>
<dbReference type="Gene3D" id="3.30.565.10">
    <property type="entry name" value="Histidine kinase-like ATPase, C-terminal domain"/>
    <property type="match status" value="1"/>
</dbReference>
<dbReference type="InterPro" id="IPR010559">
    <property type="entry name" value="Sig_transdc_His_kin_internal"/>
</dbReference>
<accession>A0A559JZZ1</accession>
<evidence type="ECO:0000256" key="11">
    <source>
        <dbReference type="ARBA" id="ARBA00023136"/>
    </source>
</evidence>
<dbReference type="Pfam" id="PF02518">
    <property type="entry name" value="HATPase_c"/>
    <property type="match status" value="1"/>
</dbReference>
<keyword evidence="9" id="KW-0067">ATP-binding</keyword>
<evidence type="ECO:0000256" key="5">
    <source>
        <dbReference type="ARBA" id="ARBA00022553"/>
    </source>
</evidence>